<evidence type="ECO:0000256" key="3">
    <source>
        <dbReference type="ARBA" id="ARBA00022475"/>
    </source>
</evidence>
<feature type="transmembrane region" description="Helical" evidence="7">
    <location>
        <begin position="35"/>
        <end position="56"/>
    </location>
</feature>
<evidence type="ECO:0000313" key="9">
    <source>
        <dbReference type="EMBL" id="OAQ38285.1"/>
    </source>
</evidence>
<dbReference type="InterPro" id="IPR005115">
    <property type="entry name" value="Gly_transporter"/>
</dbReference>
<feature type="transmembrane region" description="Helical" evidence="7">
    <location>
        <begin position="154"/>
        <end position="172"/>
    </location>
</feature>
<protein>
    <recommendedName>
        <fullName evidence="8">Glycine transporter domain-containing protein</fullName>
    </recommendedName>
</protein>
<comment type="subcellular location">
    <subcellularLocation>
        <location evidence="1">Cell membrane</location>
        <topology evidence="1">Multi-pass membrane protein</topology>
    </subcellularLocation>
</comment>
<comment type="caution">
    <text evidence="9">The sequence shown here is derived from an EMBL/GenBank/DDBJ whole genome shotgun (WGS) entry which is preliminary data.</text>
</comment>
<evidence type="ECO:0000256" key="6">
    <source>
        <dbReference type="ARBA" id="ARBA00023136"/>
    </source>
</evidence>
<keyword evidence="5 7" id="KW-1133">Transmembrane helix</keyword>
<evidence type="ECO:0000259" key="8">
    <source>
        <dbReference type="Pfam" id="PF03458"/>
    </source>
</evidence>
<dbReference type="AlphaFoldDB" id="A0A179DB57"/>
<dbReference type="EMBL" id="LWHJ01000031">
    <property type="protein sequence ID" value="OAQ38285.1"/>
    <property type="molecule type" value="Genomic_DNA"/>
</dbReference>
<reference evidence="9 10" key="2">
    <citation type="submission" date="2016-06" db="EMBL/GenBank/DDBJ databases">
        <title>Pedobacter psychrophilus sp. nov., isolated from Antarctic fragmentary rock.</title>
        <authorList>
            <person name="Svec P."/>
        </authorList>
    </citation>
    <scope>NUCLEOTIDE SEQUENCE [LARGE SCALE GENOMIC DNA]</scope>
    <source>
        <strain evidence="9 10">CCM 8644</strain>
    </source>
</reference>
<dbReference type="PANTHER" id="PTHR30506:SF3">
    <property type="entry name" value="UPF0126 INNER MEMBRANE PROTEIN YADS-RELATED"/>
    <property type="match status" value="1"/>
</dbReference>
<dbReference type="Proteomes" id="UP000078459">
    <property type="component" value="Unassembled WGS sequence"/>
</dbReference>
<evidence type="ECO:0000256" key="2">
    <source>
        <dbReference type="ARBA" id="ARBA00008193"/>
    </source>
</evidence>
<comment type="similarity">
    <text evidence="2">Belongs to the UPF0126 family.</text>
</comment>
<evidence type="ECO:0000256" key="1">
    <source>
        <dbReference type="ARBA" id="ARBA00004651"/>
    </source>
</evidence>
<keyword evidence="6 7" id="KW-0472">Membrane</keyword>
<keyword evidence="10" id="KW-1185">Reference proteome</keyword>
<evidence type="ECO:0000256" key="4">
    <source>
        <dbReference type="ARBA" id="ARBA00022692"/>
    </source>
</evidence>
<feature type="transmembrane region" description="Helical" evidence="7">
    <location>
        <begin position="178"/>
        <end position="199"/>
    </location>
</feature>
<gene>
    <name evidence="9" type="ORF">A5893_15975</name>
</gene>
<keyword evidence="3" id="KW-1003">Cell membrane</keyword>
<proteinExistence type="inferred from homology"/>
<feature type="domain" description="Glycine transporter" evidence="8">
    <location>
        <begin position="11"/>
        <end position="85"/>
    </location>
</feature>
<dbReference type="PANTHER" id="PTHR30506">
    <property type="entry name" value="INNER MEMBRANE PROTEIN"/>
    <property type="match status" value="1"/>
</dbReference>
<feature type="transmembrane region" description="Helical" evidence="7">
    <location>
        <begin position="93"/>
        <end position="113"/>
    </location>
</feature>
<name>A0A179DB57_9SPHI</name>
<feature type="transmembrane region" description="Helical" evidence="7">
    <location>
        <begin position="6"/>
        <end position="28"/>
    </location>
</feature>
<reference evidence="9 10" key="1">
    <citation type="submission" date="2016-04" db="EMBL/GenBank/DDBJ databases">
        <authorList>
            <person name="Evans L.H."/>
            <person name="Alamgir A."/>
            <person name="Owens N."/>
            <person name="Weber N.D."/>
            <person name="Virtaneva K."/>
            <person name="Barbian K."/>
            <person name="Babar A."/>
            <person name="Rosenke K."/>
        </authorList>
    </citation>
    <scope>NUCLEOTIDE SEQUENCE [LARGE SCALE GENOMIC DNA]</scope>
    <source>
        <strain evidence="9 10">CCM 8644</strain>
    </source>
</reference>
<keyword evidence="4 7" id="KW-0812">Transmembrane</keyword>
<dbReference type="OrthoDB" id="9791874at2"/>
<organism evidence="9 10">
    <name type="scientific">Pedobacter psychrophilus</name>
    <dbReference type="NCBI Taxonomy" id="1826909"/>
    <lineage>
        <taxon>Bacteria</taxon>
        <taxon>Pseudomonadati</taxon>
        <taxon>Bacteroidota</taxon>
        <taxon>Sphingobacteriia</taxon>
        <taxon>Sphingobacteriales</taxon>
        <taxon>Sphingobacteriaceae</taxon>
        <taxon>Pedobacter</taxon>
    </lineage>
</organism>
<evidence type="ECO:0000256" key="7">
    <source>
        <dbReference type="SAM" id="Phobius"/>
    </source>
</evidence>
<feature type="transmembrane region" description="Helical" evidence="7">
    <location>
        <begin position="119"/>
        <end position="142"/>
    </location>
</feature>
<dbReference type="RefSeq" id="WP_068823679.1">
    <property type="nucleotide sequence ID" value="NZ_LWHJ01000031.1"/>
</dbReference>
<evidence type="ECO:0000313" key="10">
    <source>
        <dbReference type="Proteomes" id="UP000078459"/>
    </source>
</evidence>
<dbReference type="Pfam" id="PF03458">
    <property type="entry name" value="Gly_transporter"/>
    <property type="match status" value="2"/>
</dbReference>
<dbReference type="GO" id="GO:0005886">
    <property type="term" value="C:plasma membrane"/>
    <property type="evidence" value="ECO:0007669"/>
    <property type="project" value="UniProtKB-SubCell"/>
</dbReference>
<evidence type="ECO:0000256" key="5">
    <source>
        <dbReference type="ARBA" id="ARBA00022989"/>
    </source>
</evidence>
<feature type="transmembrane region" description="Helical" evidence="7">
    <location>
        <begin position="68"/>
        <end position="86"/>
    </location>
</feature>
<accession>A0A179DB57</accession>
<dbReference type="STRING" id="1826909.A5893_15975"/>
<feature type="domain" description="Glycine transporter" evidence="8">
    <location>
        <begin position="97"/>
        <end position="170"/>
    </location>
</feature>
<sequence length="205" mass="22341">MALYDLNVGEVITVLGTFSFAVSGAFAAMQKRLDVFGVLIIAFATSVGGGTLRDILIGDTPVFWLKNANYSLLILITGILAMIFWKKIKMLKITLFLFDSLGLGFFTVVGLQKGLAFDLSPGICVALGTVTGCFGGIVRDVLLNNIPLIFRKEIYATACIIGGLVYLLLRYLDLDEAIVKFTAVAVVFLIRIVAVKYQLSLPRIY</sequence>